<dbReference type="CDD" id="cd03230">
    <property type="entry name" value="ABC_DR_subfamily_A"/>
    <property type="match status" value="1"/>
</dbReference>
<dbReference type="STRING" id="1555112.LIP_0252"/>
<keyword evidence="5" id="KW-1185">Reference proteome</keyword>
<dbReference type="PANTHER" id="PTHR43158">
    <property type="entry name" value="SKFA PEPTIDE EXPORT ATP-BINDING PROTEIN SKFE"/>
    <property type="match status" value="1"/>
</dbReference>
<dbReference type="Gene3D" id="3.40.50.300">
    <property type="entry name" value="P-loop containing nucleotide triphosphate hydrolases"/>
    <property type="match status" value="1"/>
</dbReference>
<accession>A0A0K2SH04</accession>
<proteinExistence type="predicted"/>
<name>A0A0K2SH04_LIMPI</name>
<dbReference type="PANTHER" id="PTHR43158:SF1">
    <property type="entry name" value="ABC TRANSPORTER, ATP-BINDING PROTEIN"/>
    <property type="match status" value="1"/>
</dbReference>
<gene>
    <name evidence="4" type="ORF">LIP_0252</name>
</gene>
<protein>
    <submittedName>
        <fullName evidence="4">ABC transporter</fullName>
    </submittedName>
</protein>
<dbReference type="SUPFAM" id="SSF52540">
    <property type="entry name" value="P-loop containing nucleoside triphosphate hydrolases"/>
    <property type="match status" value="1"/>
</dbReference>
<dbReference type="AlphaFoldDB" id="A0A0K2SH04"/>
<dbReference type="Pfam" id="PF00005">
    <property type="entry name" value="ABC_tran"/>
    <property type="match status" value="1"/>
</dbReference>
<organism evidence="4 5">
    <name type="scientific">Limnochorda pilosa</name>
    <dbReference type="NCBI Taxonomy" id="1555112"/>
    <lineage>
        <taxon>Bacteria</taxon>
        <taxon>Bacillati</taxon>
        <taxon>Bacillota</taxon>
        <taxon>Limnochordia</taxon>
        <taxon>Limnochordales</taxon>
        <taxon>Limnochordaceae</taxon>
        <taxon>Limnochorda</taxon>
    </lineage>
</organism>
<reference evidence="5" key="1">
    <citation type="submission" date="2015-07" db="EMBL/GenBank/DDBJ databases">
        <title>Complete genome sequence and phylogenetic analysis of Limnochorda pilosa.</title>
        <authorList>
            <person name="Watanabe M."/>
            <person name="Kojima H."/>
            <person name="Fukui M."/>
        </authorList>
    </citation>
    <scope>NUCLEOTIDE SEQUENCE [LARGE SCALE GENOMIC DNA]</scope>
    <source>
        <strain evidence="5">HC45</strain>
    </source>
</reference>
<sequence>MLEVHDLVKRYPGADAVNGISLILQRGTVLGLLGPNGSGKSTLLKTVAGLVHPDSGEIRVEGLPVGTATKARVAYLPEVDPFHRWMRVGQVLDLVGAFYGDWDPARAQELLHFMNLTPDAKVGSLSKGMRARLRLVVTLARNAPLLLLDEPLSGIDVASRARIIQGLIRQYRGGEQTLVVSTHEVGEVEGILERVVFLETGRIRLEGEADALRDEHGGSLQQIFEEVFA</sequence>
<dbReference type="InterPro" id="IPR003593">
    <property type="entry name" value="AAA+_ATPase"/>
</dbReference>
<evidence type="ECO:0000313" key="4">
    <source>
        <dbReference type="EMBL" id="BAS26109.1"/>
    </source>
</evidence>
<dbReference type="Proteomes" id="UP000065807">
    <property type="component" value="Chromosome"/>
</dbReference>
<evidence type="ECO:0000256" key="2">
    <source>
        <dbReference type="ARBA" id="ARBA00022840"/>
    </source>
</evidence>
<dbReference type="GO" id="GO:0016887">
    <property type="term" value="F:ATP hydrolysis activity"/>
    <property type="evidence" value="ECO:0007669"/>
    <property type="project" value="InterPro"/>
</dbReference>
<evidence type="ECO:0000313" key="5">
    <source>
        <dbReference type="Proteomes" id="UP000065807"/>
    </source>
</evidence>
<dbReference type="PROSITE" id="PS50893">
    <property type="entry name" value="ABC_TRANSPORTER_2"/>
    <property type="match status" value="1"/>
</dbReference>
<dbReference type="EMBL" id="AP014924">
    <property type="protein sequence ID" value="BAS26109.1"/>
    <property type="molecule type" value="Genomic_DNA"/>
</dbReference>
<dbReference type="InterPro" id="IPR003439">
    <property type="entry name" value="ABC_transporter-like_ATP-bd"/>
</dbReference>
<dbReference type="SMART" id="SM00382">
    <property type="entry name" value="AAA"/>
    <property type="match status" value="1"/>
</dbReference>
<dbReference type="InterPro" id="IPR017871">
    <property type="entry name" value="ABC_transporter-like_CS"/>
</dbReference>
<dbReference type="InterPro" id="IPR027417">
    <property type="entry name" value="P-loop_NTPase"/>
</dbReference>
<evidence type="ECO:0000259" key="3">
    <source>
        <dbReference type="PROSITE" id="PS50893"/>
    </source>
</evidence>
<keyword evidence="2" id="KW-0067">ATP-binding</keyword>
<keyword evidence="1" id="KW-0547">Nucleotide-binding</keyword>
<dbReference type="PROSITE" id="PS00211">
    <property type="entry name" value="ABC_TRANSPORTER_1"/>
    <property type="match status" value="1"/>
</dbReference>
<feature type="domain" description="ABC transporter" evidence="3">
    <location>
        <begin position="2"/>
        <end position="225"/>
    </location>
</feature>
<reference evidence="5" key="2">
    <citation type="journal article" date="2016" name="Int. J. Syst. Evol. Microbiol.">
        <title>Complete genome sequence and cell structure of Limnochorda pilosa, a Gram-negative spore-former within the phylum Firmicutes.</title>
        <authorList>
            <person name="Watanabe M."/>
            <person name="Kojima H."/>
            <person name="Fukui M."/>
        </authorList>
    </citation>
    <scope>NUCLEOTIDE SEQUENCE [LARGE SCALE GENOMIC DNA]</scope>
    <source>
        <strain evidence="5">HC45</strain>
    </source>
</reference>
<evidence type="ECO:0000256" key="1">
    <source>
        <dbReference type="ARBA" id="ARBA00022741"/>
    </source>
</evidence>
<dbReference type="KEGG" id="lpil:LIP_0252"/>
<dbReference type="GO" id="GO:0005524">
    <property type="term" value="F:ATP binding"/>
    <property type="evidence" value="ECO:0007669"/>
    <property type="project" value="UniProtKB-KW"/>
</dbReference>